<protein>
    <submittedName>
        <fullName evidence="1">Uncharacterized protein</fullName>
    </submittedName>
</protein>
<reference evidence="1" key="1">
    <citation type="journal article" date="2020" name="bioRxiv">
        <title>Chromosome-level reference genome of the European wasp spider Argiope bruennichi: a resource for studies on range expansion and evolutionary adaptation.</title>
        <authorList>
            <person name="Sheffer M.M."/>
            <person name="Hoppe A."/>
            <person name="Krehenwinkel H."/>
            <person name="Uhl G."/>
            <person name="Kuss A.W."/>
            <person name="Jensen L."/>
            <person name="Jensen C."/>
            <person name="Gillespie R.G."/>
            <person name="Hoff K.J."/>
            <person name="Prost S."/>
        </authorList>
    </citation>
    <scope>NUCLEOTIDE SEQUENCE</scope>
</reference>
<name>A0A8T0F4Z8_ARGBR</name>
<evidence type="ECO:0000313" key="1">
    <source>
        <dbReference type="EMBL" id="KAF8786187.1"/>
    </source>
</evidence>
<proteinExistence type="predicted"/>
<gene>
    <name evidence="1" type="ORF">HNY73_007941</name>
</gene>
<reference evidence="1" key="2">
    <citation type="submission" date="2020-06" db="EMBL/GenBank/DDBJ databases">
        <authorList>
            <person name="Sheffer M."/>
        </authorList>
    </citation>
    <scope>NUCLEOTIDE SEQUENCE</scope>
</reference>
<dbReference type="Proteomes" id="UP000807504">
    <property type="component" value="Unassembled WGS sequence"/>
</dbReference>
<comment type="caution">
    <text evidence="1">The sequence shown here is derived from an EMBL/GenBank/DDBJ whole genome shotgun (WGS) entry which is preliminary data.</text>
</comment>
<accession>A0A8T0F4Z8</accession>
<dbReference type="EMBL" id="JABXBU010000015">
    <property type="protein sequence ID" value="KAF8786187.1"/>
    <property type="molecule type" value="Genomic_DNA"/>
</dbReference>
<evidence type="ECO:0000313" key="2">
    <source>
        <dbReference type="Proteomes" id="UP000807504"/>
    </source>
</evidence>
<organism evidence="1 2">
    <name type="scientific">Argiope bruennichi</name>
    <name type="common">Wasp spider</name>
    <name type="synonym">Aranea bruennichi</name>
    <dbReference type="NCBI Taxonomy" id="94029"/>
    <lineage>
        <taxon>Eukaryota</taxon>
        <taxon>Metazoa</taxon>
        <taxon>Ecdysozoa</taxon>
        <taxon>Arthropoda</taxon>
        <taxon>Chelicerata</taxon>
        <taxon>Arachnida</taxon>
        <taxon>Araneae</taxon>
        <taxon>Araneomorphae</taxon>
        <taxon>Entelegynae</taxon>
        <taxon>Araneoidea</taxon>
        <taxon>Araneidae</taxon>
        <taxon>Argiope</taxon>
    </lineage>
</organism>
<dbReference type="AlphaFoldDB" id="A0A8T0F4Z8"/>
<sequence length="330" mass="36132">MGRRRTLSQGAQDYFGLKLNEMRLLIWIPRWFITLLLLTNIHADSHMLHYLHLKKFLTAVAFARALGKRPTILPIPVPIPIPIAQNEVIRIPIAGGGKTMVLDGNKGDNKGISQILGSGAPPIDFTGSSSYGYAMPGISIPNVINLSSMKASDSNVVSLASGLGGSTNGESPRIIVLGGQSSGNALNSLVSGSAPSVIRLNDIGSSNIQLGAGSMNPFGLGGSGLIRGASGMNNFGDLDSSFSIKNPSIFQRPFNVYSDKPRRKFPLKFRGRRTYNNIPESHNQKYREKTYDYRYVSSQEERRPYNVPESFTEEKYKKPIPVGEKFTFRP</sequence>
<keyword evidence="2" id="KW-1185">Reference proteome</keyword>